<organism evidence="5 6">
    <name type="scientific">Microvirga mediterraneensis</name>
    <dbReference type="NCBI Taxonomy" id="2754695"/>
    <lineage>
        <taxon>Bacteria</taxon>
        <taxon>Pseudomonadati</taxon>
        <taxon>Pseudomonadota</taxon>
        <taxon>Alphaproteobacteria</taxon>
        <taxon>Hyphomicrobiales</taxon>
        <taxon>Methylobacteriaceae</taxon>
        <taxon>Microvirga</taxon>
    </lineage>
</organism>
<dbReference type="GO" id="GO:0003677">
    <property type="term" value="F:DNA binding"/>
    <property type="evidence" value="ECO:0007669"/>
    <property type="project" value="UniProtKB-KW"/>
</dbReference>
<dbReference type="InterPro" id="IPR036390">
    <property type="entry name" value="WH_DNA-bd_sf"/>
</dbReference>
<evidence type="ECO:0000313" key="6">
    <source>
        <dbReference type="Proteomes" id="UP000572984"/>
    </source>
</evidence>
<keyword evidence="2" id="KW-0238">DNA-binding</keyword>
<dbReference type="SMART" id="SM00347">
    <property type="entry name" value="HTH_MARR"/>
    <property type="match status" value="1"/>
</dbReference>
<dbReference type="InterPro" id="IPR039422">
    <property type="entry name" value="MarR/SlyA-like"/>
</dbReference>
<gene>
    <name evidence="5" type="ORF">H0S73_11075</name>
</gene>
<dbReference type="GO" id="GO:0003700">
    <property type="term" value="F:DNA-binding transcription factor activity"/>
    <property type="evidence" value="ECO:0007669"/>
    <property type="project" value="InterPro"/>
</dbReference>
<dbReference type="PANTHER" id="PTHR33164:SF64">
    <property type="entry name" value="TRANSCRIPTIONAL REGULATOR SLYA"/>
    <property type="match status" value="1"/>
</dbReference>
<sequence>MTPAKAAFSEELWKISRKMRTLFDARVRAQGLTLPRARALIFLGKKAGMTQTELADALEIEGPTLVPLLDSLEKQGLIERRPVDGDRRAKQIALTATGQEQATHMDLLVREFRSDVLRDISEDDLRIAIRVCEAMGRNIEASS</sequence>
<dbReference type="InterPro" id="IPR000835">
    <property type="entry name" value="HTH_MarR-typ"/>
</dbReference>
<proteinExistence type="predicted"/>
<comment type="caution">
    <text evidence="5">The sequence shown here is derived from an EMBL/GenBank/DDBJ whole genome shotgun (WGS) entry which is preliminary data.</text>
</comment>
<feature type="domain" description="HTH marR-type" evidence="4">
    <location>
        <begin position="5"/>
        <end position="137"/>
    </location>
</feature>
<dbReference type="Gene3D" id="1.10.10.10">
    <property type="entry name" value="Winged helix-like DNA-binding domain superfamily/Winged helix DNA-binding domain"/>
    <property type="match status" value="1"/>
</dbReference>
<dbReference type="GO" id="GO:0006950">
    <property type="term" value="P:response to stress"/>
    <property type="evidence" value="ECO:0007669"/>
    <property type="project" value="TreeGrafter"/>
</dbReference>
<name>A0A838BMA1_9HYPH</name>
<dbReference type="SUPFAM" id="SSF46785">
    <property type="entry name" value="Winged helix' DNA-binding domain"/>
    <property type="match status" value="1"/>
</dbReference>
<evidence type="ECO:0000256" key="2">
    <source>
        <dbReference type="ARBA" id="ARBA00023125"/>
    </source>
</evidence>
<evidence type="ECO:0000256" key="3">
    <source>
        <dbReference type="ARBA" id="ARBA00023163"/>
    </source>
</evidence>
<keyword evidence="3" id="KW-0804">Transcription</keyword>
<reference evidence="5 6" key="1">
    <citation type="submission" date="2020-07" db="EMBL/GenBank/DDBJ databases">
        <title>Draft genome and description of Microvirga mediterraneensis Marseille-Q2068 sp. nov.</title>
        <authorList>
            <person name="Boxberger M."/>
        </authorList>
    </citation>
    <scope>NUCLEOTIDE SEQUENCE [LARGE SCALE GENOMIC DNA]</scope>
    <source>
        <strain evidence="5 6">Marseille-Q2068</strain>
    </source>
</reference>
<accession>A0A838BMA1</accession>
<keyword evidence="6" id="KW-1185">Reference proteome</keyword>
<keyword evidence="1" id="KW-0805">Transcription regulation</keyword>
<dbReference type="Pfam" id="PF12802">
    <property type="entry name" value="MarR_2"/>
    <property type="match status" value="1"/>
</dbReference>
<evidence type="ECO:0000313" key="5">
    <source>
        <dbReference type="EMBL" id="MBA1156667.1"/>
    </source>
</evidence>
<evidence type="ECO:0000259" key="4">
    <source>
        <dbReference type="PROSITE" id="PS50995"/>
    </source>
</evidence>
<dbReference type="InterPro" id="IPR036388">
    <property type="entry name" value="WH-like_DNA-bd_sf"/>
</dbReference>
<evidence type="ECO:0000256" key="1">
    <source>
        <dbReference type="ARBA" id="ARBA00023015"/>
    </source>
</evidence>
<dbReference type="PROSITE" id="PS50995">
    <property type="entry name" value="HTH_MARR_2"/>
    <property type="match status" value="1"/>
</dbReference>
<dbReference type="PRINTS" id="PR00598">
    <property type="entry name" value="HTHMARR"/>
</dbReference>
<dbReference type="PANTHER" id="PTHR33164">
    <property type="entry name" value="TRANSCRIPTIONAL REGULATOR, MARR FAMILY"/>
    <property type="match status" value="1"/>
</dbReference>
<protein>
    <submittedName>
        <fullName evidence="5">MarR family transcriptional regulator</fullName>
    </submittedName>
</protein>
<dbReference type="RefSeq" id="WP_181052205.1">
    <property type="nucleotide sequence ID" value="NZ_JACDXJ010000001.1"/>
</dbReference>
<dbReference type="Proteomes" id="UP000572984">
    <property type="component" value="Unassembled WGS sequence"/>
</dbReference>
<dbReference type="AlphaFoldDB" id="A0A838BMA1"/>
<dbReference type="EMBL" id="JACDXJ010000001">
    <property type="protein sequence ID" value="MBA1156667.1"/>
    <property type="molecule type" value="Genomic_DNA"/>
</dbReference>